<organism evidence="1 2">
    <name type="scientific">Parasphingorhabdus cellanae</name>
    <dbReference type="NCBI Taxonomy" id="2806553"/>
    <lineage>
        <taxon>Bacteria</taxon>
        <taxon>Pseudomonadati</taxon>
        <taxon>Pseudomonadota</taxon>
        <taxon>Alphaproteobacteria</taxon>
        <taxon>Sphingomonadales</taxon>
        <taxon>Sphingomonadaceae</taxon>
        <taxon>Parasphingorhabdus</taxon>
    </lineage>
</organism>
<evidence type="ECO:0000313" key="2">
    <source>
        <dbReference type="Proteomes" id="UP000663923"/>
    </source>
</evidence>
<accession>A0ABX7T3E1</accession>
<sequence length="248" mass="27434">MIDNWHLPRAASHRYTAIMEKLMLILLALLQPAPAINEPAVTAFTDIHKRDLSCVAILAIVASEQERGIESALTYPLLSERGRTYAGQVGERVMAETGQSREQVRDAILKAVAAQQAMVKKVAEPEQVVAEGMEKCLPLLDTEVAPKPKPTLNQCAAMLQLAYETVYAREKLSKTAQDLKTLAFVLDSRAREKMRGEGKSGSESDIILTQTREEVKALEQNQGKRAKLDIDHCFALAAPEKKGQNFEH</sequence>
<gene>
    <name evidence="1" type="ORF">J4G78_12635</name>
</gene>
<name>A0ABX7T3E1_9SPHN</name>
<dbReference type="Proteomes" id="UP000663923">
    <property type="component" value="Chromosome"/>
</dbReference>
<reference evidence="1 2" key="1">
    <citation type="submission" date="2021-03" db="EMBL/GenBank/DDBJ databases">
        <title>Complete genome of Parasphingorhabdus_sp.JHSY0214.</title>
        <authorList>
            <person name="Yoo J.H."/>
            <person name="Bae J.W."/>
        </authorList>
    </citation>
    <scope>NUCLEOTIDE SEQUENCE [LARGE SCALE GENOMIC DNA]</scope>
    <source>
        <strain evidence="1 2">JHSY0214</strain>
    </source>
</reference>
<keyword evidence="2" id="KW-1185">Reference proteome</keyword>
<dbReference type="EMBL" id="CP071794">
    <property type="protein sequence ID" value="QTD55067.1"/>
    <property type="molecule type" value="Genomic_DNA"/>
</dbReference>
<evidence type="ECO:0000313" key="1">
    <source>
        <dbReference type="EMBL" id="QTD55067.1"/>
    </source>
</evidence>
<protein>
    <submittedName>
        <fullName evidence="1">Uncharacterized protein</fullName>
    </submittedName>
</protein>
<proteinExistence type="predicted"/>
<dbReference type="RefSeq" id="WP_207986894.1">
    <property type="nucleotide sequence ID" value="NZ_CP071794.1"/>
</dbReference>